<evidence type="ECO:0000313" key="3">
    <source>
        <dbReference type="Proteomes" id="UP001324287"/>
    </source>
</evidence>
<feature type="region of interest" description="Disordered" evidence="1">
    <location>
        <begin position="39"/>
        <end position="86"/>
    </location>
</feature>
<evidence type="ECO:0008006" key="4">
    <source>
        <dbReference type="Google" id="ProtNLM"/>
    </source>
</evidence>
<gene>
    <name evidence="2" type="ORF">U6N30_25290</name>
</gene>
<proteinExistence type="predicted"/>
<evidence type="ECO:0000313" key="2">
    <source>
        <dbReference type="EMBL" id="WRL63100.1"/>
    </source>
</evidence>
<organism evidence="2 3">
    <name type="scientific">Blastococcus brunescens</name>
    <dbReference type="NCBI Taxonomy" id="1564165"/>
    <lineage>
        <taxon>Bacteria</taxon>
        <taxon>Bacillati</taxon>
        <taxon>Actinomycetota</taxon>
        <taxon>Actinomycetes</taxon>
        <taxon>Geodermatophilales</taxon>
        <taxon>Geodermatophilaceae</taxon>
        <taxon>Blastococcus</taxon>
    </lineage>
</organism>
<dbReference type="RefSeq" id="WP_324274438.1">
    <property type="nucleotide sequence ID" value="NZ_CP141261.1"/>
</dbReference>
<accession>A0ABZ1B245</accession>
<evidence type="ECO:0000256" key="1">
    <source>
        <dbReference type="SAM" id="MobiDB-lite"/>
    </source>
</evidence>
<dbReference type="PROSITE" id="PS51257">
    <property type="entry name" value="PROKAR_LIPOPROTEIN"/>
    <property type="match status" value="1"/>
</dbReference>
<keyword evidence="3" id="KW-1185">Reference proteome</keyword>
<name>A0ABZ1B245_9ACTN</name>
<reference evidence="2 3" key="1">
    <citation type="submission" date="2023-12" db="EMBL/GenBank/DDBJ databases">
        <title>Blastococcus brunescens sp. nov., an actonobacterium isolated from sandstone collected in sahara desert.</title>
        <authorList>
            <person name="Gtari M."/>
            <person name="Ghodhbane F."/>
        </authorList>
    </citation>
    <scope>NUCLEOTIDE SEQUENCE [LARGE SCALE GENOMIC DNA]</scope>
    <source>
        <strain evidence="2 3">BMG 8361</strain>
    </source>
</reference>
<dbReference type="EMBL" id="CP141261">
    <property type="protein sequence ID" value="WRL63100.1"/>
    <property type="molecule type" value="Genomic_DNA"/>
</dbReference>
<feature type="compositionally biased region" description="Low complexity" evidence="1">
    <location>
        <begin position="39"/>
        <end position="55"/>
    </location>
</feature>
<dbReference type="Proteomes" id="UP001324287">
    <property type="component" value="Chromosome"/>
</dbReference>
<sequence length="86" mass="9464">MMRDARRLTALVAGVLLLSGCGFRGAYSFDLPGGADVGRTPTRSRCSSSTCWTSCRSRRSGSRTSRWDGSRRSSWRTTGRRGSPSW</sequence>
<feature type="compositionally biased region" description="Low complexity" evidence="1">
    <location>
        <begin position="75"/>
        <end position="86"/>
    </location>
</feature>
<protein>
    <recommendedName>
        <fullName evidence="4">Lipoprotein</fullName>
    </recommendedName>
</protein>